<dbReference type="InterPro" id="IPR036134">
    <property type="entry name" value="Crypto/Photolyase_FAD-like_sf"/>
</dbReference>
<accession>A0A2P2ECZ9</accession>
<sequence length="511" mass="57736">MTSLRVILGDQLSRSISALQGAVPGRDVILMVEVQEEAVYVGHHKKKIAFILAAMRAFADALRAEGFAVDYVKMDDPANSGCFGGELERAIARHRPDGLVLTEASEWRVVQMQRAWVDTLDLPIHLLADNRFICDTPRFRAWAQGRKTFVMEHFYRDMRRLTGLLMDGDQPAGGRWNFDHDNRKPAKHDLFLQMPRRFEPDARTQEVLSLVDQRFGHHFGDLEPFWFATTQAQAEAARDHFIANHLPRFGETQDAMLDGQPFLNHAVLALYFNIGLLEPLDVCRRAEAAWQAGHAPLAAVEGFIRQIIGWREYVRGIYWLHAPDYANANYFGVGRPLPDLYWTGQTKMACMRAAIGQTRKEAYAHHIQRLMVTGNFALLAGLDPHDVHEWYLSVYADAFEWVEVPNTIGMALFADGGIMASKPYAASGAYINRMSDYCAGCSYDPNVKAGPRACPFNPLYWDFIGRNEDKLAGNPRMGPVFATWRKMGEARRAEIKADAARILEALDHGRL</sequence>
<name>A0A2P2ECZ9_9PROT</name>
<comment type="caution">
    <text evidence="1">The sequence shown here is derived from an EMBL/GenBank/DDBJ whole genome shotgun (WGS) entry which is preliminary data.</text>
</comment>
<dbReference type="Gene3D" id="3.40.50.620">
    <property type="entry name" value="HUPs"/>
    <property type="match status" value="1"/>
</dbReference>
<dbReference type="AlphaFoldDB" id="A0A2P2ECZ9"/>
<dbReference type="SUPFAM" id="SSF48173">
    <property type="entry name" value="Cryptochrome/photolyase FAD-binding domain"/>
    <property type="match status" value="1"/>
</dbReference>
<dbReference type="EMBL" id="BFBR01000009">
    <property type="protein sequence ID" value="GBF58948.1"/>
    <property type="molecule type" value="Genomic_DNA"/>
</dbReference>
<dbReference type="Gene3D" id="1.25.40.80">
    <property type="match status" value="1"/>
</dbReference>
<dbReference type="Pfam" id="PF04244">
    <property type="entry name" value="DPRP"/>
    <property type="match status" value="1"/>
</dbReference>
<dbReference type="PANTHER" id="PTHR38657:SF1">
    <property type="entry name" value="SLR1343 PROTEIN"/>
    <property type="match status" value="1"/>
</dbReference>
<evidence type="ECO:0000313" key="1">
    <source>
        <dbReference type="EMBL" id="GBF58948.1"/>
    </source>
</evidence>
<dbReference type="InterPro" id="IPR014729">
    <property type="entry name" value="Rossmann-like_a/b/a_fold"/>
</dbReference>
<dbReference type="Gene3D" id="1.10.10.1710">
    <property type="entry name" value="Deoxyribodipyrimidine photolyase-related"/>
    <property type="match status" value="1"/>
</dbReference>
<evidence type="ECO:0000313" key="2">
    <source>
        <dbReference type="Proteomes" id="UP000245086"/>
    </source>
</evidence>
<dbReference type="RefSeq" id="WP_108985813.1">
    <property type="nucleotide sequence ID" value="NZ_BFBR01000009.1"/>
</dbReference>
<dbReference type="GO" id="GO:0003914">
    <property type="term" value="F:DNA (6-4) photolyase activity"/>
    <property type="evidence" value="ECO:0007669"/>
    <property type="project" value="UniProtKB-EC"/>
</dbReference>
<dbReference type="PANTHER" id="PTHR38657">
    <property type="entry name" value="SLR1343 PROTEIN"/>
    <property type="match status" value="1"/>
</dbReference>
<gene>
    <name evidence="1" type="primary">phrB</name>
    <name evidence="1" type="ORF">PbB2_02639</name>
</gene>
<dbReference type="InterPro" id="IPR052551">
    <property type="entry name" value="UV-DNA_repair_photolyase"/>
</dbReference>
<dbReference type="InterPro" id="IPR007357">
    <property type="entry name" value="PhrB-like"/>
</dbReference>
<keyword evidence="1" id="KW-0456">Lyase</keyword>
<dbReference type="EC" id="4.1.99.13" evidence="1"/>
<organism evidence="1 2">
    <name type="scientific">Candidatus Phycosocius bacilliformis</name>
    <dbReference type="NCBI Taxonomy" id="1445552"/>
    <lineage>
        <taxon>Bacteria</taxon>
        <taxon>Pseudomonadati</taxon>
        <taxon>Pseudomonadota</taxon>
        <taxon>Alphaproteobacteria</taxon>
        <taxon>Caulobacterales</taxon>
        <taxon>Caulobacterales incertae sedis</taxon>
        <taxon>Candidatus Phycosocius</taxon>
    </lineage>
</organism>
<dbReference type="Gene3D" id="1.10.579.10">
    <property type="entry name" value="DNA Cyclobutane Dipyrimidine Photolyase, subunit A, domain 3"/>
    <property type="match status" value="1"/>
</dbReference>
<protein>
    <submittedName>
        <fullName evidence="1">(6-4) photolyase</fullName>
        <ecNumber evidence="1">4.1.99.13</ecNumber>
    </submittedName>
</protein>
<dbReference type="OrthoDB" id="5288100at2"/>
<dbReference type="Proteomes" id="UP000245086">
    <property type="component" value="Unassembled WGS sequence"/>
</dbReference>
<reference evidence="1 2" key="1">
    <citation type="journal article" date="2018" name="Genome Announc.">
        <title>Draft Genome Sequence of "Candidatus Phycosocius bacilliformis," an Alphaproteobacterial Ectosymbiont of the Hydrocarbon-Producing Green Alga Botryococcus braunii.</title>
        <authorList>
            <person name="Tanabe Y."/>
            <person name="Yamaguchi H."/>
            <person name="Watanabe M.M."/>
        </authorList>
    </citation>
    <scope>NUCLEOTIDE SEQUENCE [LARGE SCALE GENOMIC DNA]</scope>
    <source>
        <strain evidence="1 2">BOTRYCO-2</strain>
    </source>
</reference>
<keyword evidence="2" id="KW-1185">Reference proteome</keyword>
<proteinExistence type="predicted"/>